<dbReference type="GO" id="GO:0003723">
    <property type="term" value="F:RNA binding"/>
    <property type="evidence" value="ECO:0007669"/>
    <property type="project" value="InterPro"/>
</dbReference>
<dbReference type="RefSeq" id="XP_001524802.1">
    <property type="nucleotide sequence ID" value="XM_001524752.1"/>
</dbReference>
<keyword evidence="3" id="KW-1185">Reference proteome</keyword>
<dbReference type="InterPro" id="IPR010920">
    <property type="entry name" value="LSM_dom_sf"/>
</dbReference>
<protein>
    <recommendedName>
        <fullName evidence="1">Sm domain-containing protein</fullName>
    </recommendedName>
</protein>
<organism evidence="2 3">
    <name type="scientific">Lodderomyces elongisporus (strain ATCC 11503 / CBS 2605 / JCM 1781 / NBRC 1676 / NRRL YB-4239)</name>
    <name type="common">Yeast</name>
    <name type="synonym">Saccharomyces elongisporus</name>
    <dbReference type="NCBI Taxonomy" id="379508"/>
    <lineage>
        <taxon>Eukaryota</taxon>
        <taxon>Fungi</taxon>
        <taxon>Dikarya</taxon>
        <taxon>Ascomycota</taxon>
        <taxon>Saccharomycotina</taxon>
        <taxon>Pichiomycetes</taxon>
        <taxon>Debaryomycetaceae</taxon>
        <taxon>Candida/Lodderomyces clade</taxon>
        <taxon>Lodderomyces</taxon>
    </lineage>
</organism>
<dbReference type="OrthoDB" id="368909at2759"/>
<dbReference type="HOGENOM" id="CLU_076902_9_1_1"/>
<dbReference type="KEGG" id="lel:PVL30_004657"/>
<dbReference type="Proteomes" id="UP000001996">
    <property type="component" value="Unassembled WGS sequence"/>
</dbReference>
<accession>A5E2J7</accession>
<evidence type="ECO:0000313" key="3">
    <source>
        <dbReference type="Proteomes" id="UP000001996"/>
    </source>
</evidence>
<dbReference type="GeneID" id="5232213"/>
<dbReference type="InterPro" id="IPR047575">
    <property type="entry name" value="Sm"/>
</dbReference>
<dbReference type="OMA" id="THTSIFG"/>
<dbReference type="InterPro" id="IPR034110">
    <property type="entry name" value="LSMD1_Sm"/>
</dbReference>
<dbReference type="InterPro" id="IPR001163">
    <property type="entry name" value="Sm_dom_euk/arc"/>
</dbReference>
<dbReference type="SMART" id="SM00651">
    <property type="entry name" value="Sm"/>
    <property type="match status" value="1"/>
</dbReference>
<sequence>MTGLSPESLISAQMHVTITDCRNFDGILTAIDPFGNLLLSETYEISKDKFDDSKVHQRKIGLVSIPRSTIKSIKVDKRTHERIFKS</sequence>
<evidence type="ECO:0000259" key="1">
    <source>
        <dbReference type="PROSITE" id="PS52002"/>
    </source>
</evidence>
<dbReference type="Gene3D" id="2.30.30.100">
    <property type="match status" value="1"/>
</dbReference>
<reference evidence="2 3" key="1">
    <citation type="journal article" date="2009" name="Nature">
        <title>Evolution of pathogenicity and sexual reproduction in eight Candida genomes.</title>
        <authorList>
            <person name="Butler G."/>
            <person name="Rasmussen M.D."/>
            <person name="Lin M.F."/>
            <person name="Santos M.A."/>
            <person name="Sakthikumar S."/>
            <person name="Munro C.A."/>
            <person name="Rheinbay E."/>
            <person name="Grabherr M."/>
            <person name="Forche A."/>
            <person name="Reedy J.L."/>
            <person name="Agrafioti I."/>
            <person name="Arnaud M.B."/>
            <person name="Bates S."/>
            <person name="Brown A.J."/>
            <person name="Brunke S."/>
            <person name="Costanzo M.C."/>
            <person name="Fitzpatrick D.A."/>
            <person name="de Groot P.W."/>
            <person name="Harris D."/>
            <person name="Hoyer L.L."/>
            <person name="Hube B."/>
            <person name="Klis F.M."/>
            <person name="Kodira C."/>
            <person name="Lennard N."/>
            <person name="Logue M.E."/>
            <person name="Martin R."/>
            <person name="Neiman A.M."/>
            <person name="Nikolaou E."/>
            <person name="Quail M.A."/>
            <person name="Quinn J."/>
            <person name="Santos M.C."/>
            <person name="Schmitzberger F.F."/>
            <person name="Sherlock G."/>
            <person name="Shah P."/>
            <person name="Silverstein K.A."/>
            <person name="Skrzypek M.S."/>
            <person name="Soll D."/>
            <person name="Staggs R."/>
            <person name="Stansfield I."/>
            <person name="Stumpf M.P."/>
            <person name="Sudbery P.E."/>
            <person name="Srikantha T."/>
            <person name="Zeng Q."/>
            <person name="Berman J."/>
            <person name="Berriman M."/>
            <person name="Heitman J."/>
            <person name="Gow N.A."/>
            <person name="Lorenz M.C."/>
            <person name="Birren B.W."/>
            <person name="Kellis M."/>
            <person name="Cuomo C.A."/>
        </authorList>
    </citation>
    <scope>NUCLEOTIDE SEQUENCE [LARGE SCALE GENOMIC DNA]</scope>
    <source>
        <strain evidence="3">ATCC 11503 / BCRC 21390 / CBS 2605 / JCM 1781 / NBRC 1676 / NRRL YB-4239</strain>
    </source>
</reference>
<dbReference type="InParanoid" id="A5E2J7"/>
<feature type="domain" description="Sm" evidence="1">
    <location>
        <begin position="1"/>
        <end position="79"/>
    </location>
</feature>
<proteinExistence type="predicted"/>
<dbReference type="CDD" id="cd06168">
    <property type="entry name" value="LSMD1"/>
    <property type="match status" value="1"/>
</dbReference>
<dbReference type="GO" id="GO:0031417">
    <property type="term" value="C:NatC complex"/>
    <property type="evidence" value="ECO:0007669"/>
    <property type="project" value="InterPro"/>
</dbReference>
<dbReference type="PROSITE" id="PS52002">
    <property type="entry name" value="SM"/>
    <property type="match status" value="1"/>
</dbReference>
<dbReference type="eggNOG" id="ENOG502SDEV">
    <property type="taxonomic scope" value="Eukaryota"/>
</dbReference>
<dbReference type="Pfam" id="PF01423">
    <property type="entry name" value="LSM"/>
    <property type="match status" value="1"/>
</dbReference>
<gene>
    <name evidence="2" type="ORF">LELG_03834</name>
</gene>
<dbReference type="VEuPathDB" id="FungiDB:LELG_03834"/>
<dbReference type="EMBL" id="CH981528">
    <property type="protein sequence ID" value="EDK45655.1"/>
    <property type="molecule type" value="Genomic_DNA"/>
</dbReference>
<dbReference type="STRING" id="379508.A5E2J7"/>
<dbReference type="AlphaFoldDB" id="A5E2J7"/>
<name>A5E2J7_LODEL</name>
<dbReference type="SUPFAM" id="SSF50182">
    <property type="entry name" value="Sm-like ribonucleoproteins"/>
    <property type="match status" value="1"/>
</dbReference>
<evidence type="ECO:0000313" key="2">
    <source>
        <dbReference type="EMBL" id="EDK45655.1"/>
    </source>
</evidence>